<dbReference type="PANTHER" id="PTHR42928">
    <property type="entry name" value="TRICARBOXYLATE-BINDING PROTEIN"/>
    <property type="match status" value="1"/>
</dbReference>
<dbReference type="CDD" id="cd07012">
    <property type="entry name" value="PBP2_Bug_TTT"/>
    <property type="match status" value="1"/>
</dbReference>
<dbReference type="Gene3D" id="3.40.190.10">
    <property type="entry name" value="Periplasmic binding protein-like II"/>
    <property type="match status" value="1"/>
</dbReference>
<reference evidence="3 4" key="1">
    <citation type="submission" date="2022-09" db="EMBL/GenBank/DDBJ databases">
        <title>Chelativorans salina sp. nov., a novel slightly halophilic bacterium isolated from a saline lake sediment enrichment.</title>
        <authorList>
            <person name="Gao L."/>
            <person name="Fang B.-Z."/>
            <person name="Li W.-J."/>
        </authorList>
    </citation>
    <scope>NUCLEOTIDE SEQUENCE [LARGE SCALE GENOMIC DNA]</scope>
    <source>
        <strain evidence="3 4">EGI FJ00035</strain>
    </source>
</reference>
<gene>
    <name evidence="3" type="ORF">N5A92_24255</name>
</gene>
<evidence type="ECO:0000256" key="1">
    <source>
        <dbReference type="ARBA" id="ARBA00006987"/>
    </source>
</evidence>
<dbReference type="InterPro" id="IPR005064">
    <property type="entry name" value="BUG"/>
</dbReference>
<keyword evidence="4" id="KW-1185">Reference proteome</keyword>
<dbReference type="InterPro" id="IPR042100">
    <property type="entry name" value="Bug_dom1"/>
</dbReference>
<accession>A0ABT2LX12</accession>
<dbReference type="PIRSF" id="PIRSF017082">
    <property type="entry name" value="YflP"/>
    <property type="match status" value="1"/>
</dbReference>
<protein>
    <submittedName>
        <fullName evidence="3">Tripartite tricarboxylate transporter substrate binding protein</fullName>
    </submittedName>
</protein>
<feature type="signal peptide" evidence="2">
    <location>
        <begin position="1"/>
        <end position="28"/>
    </location>
</feature>
<organism evidence="3 4">
    <name type="scientific">Chelativorans salis</name>
    <dbReference type="NCBI Taxonomy" id="2978478"/>
    <lineage>
        <taxon>Bacteria</taxon>
        <taxon>Pseudomonadati</taxon>
        <taxon>Pseudomonadota</taxon>
        <taxon>Alphaproteobacteria</taxon>
        <taxon>Hyphomicrobiales</taxon>
        <taxon>Phyllobacteriaceae</taxon>
        <taxon>Chelativorans</taxon>
    </lineage>
</organism>
<evidence type="ECO:0000313" key="3">
    <source>
        <dbReference type="EMBL" id="MCT7378133.1"/>
    </source>
</evidence>
<name>A0ABT2LX12_9HYPH</name>
<evidence type="ECO:0000313" key="4">
    <source>
        <dbReference type="Proteomes" id="UP001320831"/>
    </source>
</evidence>
<sequence>MKRIVRRTVLAWPLALAMTAQLTGTAGAQNYPNDTITFVVGFSAGGFADSVARIMAEHVGSVLGATVIVENQAGAASNIAARAVASAEPDGYTVLVSTTSLAINATMFRNIDYNLMEDLIPVGIAVRAPETLSVYPGRAASLEKFMASEGTYSSAGVGSGSYFTWYSFFESVDGANVVHVPFQGGAPATQAAIGGQVDALAATASGNTVSNVTSGQLDCLAVAAPERYSKLPDCPTLEELGYPNHYGSSWVGFWVPAGTPDDIVETLNEAINSIAENANAAENLMRHGNLAGMNAADTLDFMQSEVDTWGERVIATDAQIE</sequence>
<feature type="chain" id="PRO_5045524512" evidence="2">
    <location>
        <begin position="29"/>
        <end position="321"/>
    </location>
</feature>
<comment type="caution">
    <text evidence="3">The sequence shown here is derived from an EMBL/GenBank/DDBJ whole genome shotgun (WGS) entry which is preliminary data.</text>
</comment>
<comment type="similarity">
    <text evidence="1">Belongs to the UPF0065 (bug) family.</text>
</comment>
<proteinExistence type="inferred from homology"/>
<dbReference type="PANTHER" id="PTHR42928:SF5">
    <property type="entry name" value="BLR1237 PROTEIN"/>
    <property type="match status" value="1"/>
</dbReference>
<dbReference type="Pfam" id="PF03401">
    <property type="entry name" value="TctC"/>
    <property type="match status" value="1"/>
</dbReference>
<keyword evidence="2" id="KW-0732">Signal</keyword>
<dbReference type="Gene3D" id="3.40.190.150">
    <property type="entry name" value="Bordetella uptake gene, domain 1"/>
    <property type="match status" value="1"/>
</dbReference>
<dbReference type="Proteomes" id="UP001320831">
    <property type="component" value="Unassembled WGS sequence"/>
</dbReference>
<evidence type="ECO:0000256" key="2">
    <source>
        <dbReference type="SAM" id="SignalP"/>
    </source>
</evidence>
<dbReference type="RefSeq" id="WP_260906946.1">
    <property type="nucleotide sequence ID" value="NZ_JAOCZP010000011.1"/>
</dbReference>
<dbReference type="EMBL" id="JAOCZP010000011">
    <property type="protein sequence ID" value="MCT7378133.1"/>
    <property type="molecule type" value="Genomic_DNA"/>
</dbReference>